<sequence length="92" mass="10334">MKDKRFSACFPRTVELPQLKAASKAKREAMIVLSSQVFMELVPNVTRYPPTIAITAKIKNFDVIFSFKMTAAKAIANTGWNFCKSTTTERSI</sequence>
<proteinExistence type="predicted"/>
<evidence type="ECO:0000313" key="1">
    <source>
        <dbReference type="EMBL" id="SUZ86119.1"/>
    </source>
</evidence>
<dbReference type="EMBL" id="UINC01001666">
    <property type="protein sequence ID" value="SUZ86119.1"/>
    <property type="molecule type" value="Genomic_DNA"/>
</dbReference>
<accession>A0A381R5N0</accession>
<protein>
    <submittedName>
        <fullName evidence="1">Uncharacterized protein</fullName>
    </submittedName>
</protein>
<reference evidence="1" key="1">
    <citation type="submission" date="2018-05" db="EMBL/GenBank/DDBJ databases">
        <authorList>
            <person name="Lanie J.A."/>
            <person name="Ng W.-L."/>
            <person name="Kazmierczak K.M."/>
            <person name="Andrzejewski T.M."/>
            <person name="Davidsen T.M."/>
            <person name="Wayne K.J."/>
            <person name="Tettelin H."/>
            <person name="Glass J.I."/>
            <person name="Rusch D."/>
            <person name="Podicherti R."/>
            <person name="Tsui H.-C.T."/>
            <person name="Winkler M.E."/>
        </authorList>
    </citation>
    <scope>NUCLEOTIDE SEQUENCE</scope>
</reference>
<organism evidence="1">
    <name type="scientific">marine metagenome</name>
    <dbReference type="NCBI Taxonomy" id="408172"/>
    <lineage>
        <taxon>unclassified sequences</taxon>
        <taxon>metagenomes</taxon>
        <taxon>ecological metagenomes</taxon>
    </lineage>
</organism>
<dbReference type="AlphaFoldDB" id="A0A381R5N0"/>
<name>A0A381R5N0_9ZZZZ</name>
<gene>
    <name evidence="1" type="ORF">METZ01_LOCUS38973</name>
</gene>